<proteinExistence type="predicted"/>
<dbReference type="CDD" id="cd02440">
    <property type="entry name" value="AdoMet_MTases"/>
    <property type="match status" value="1"/>
</dbReference>
<dbReference type="Proteomes" id="UP000749471">
    <property type="component" value="Unassembled WGS sequence"/>
</dbReference>
<comment type="caution">
    <text evidence="1">The sequence shown here is derived from an EMBL/GenBank/DDBJ whole genome shotgun (WGS) entry which is preliminary data.</text>
</comment>
<gene>
    <name evidence="1" type="ORF">KQI42_14435</name>
</gene>
<accession>A0ABS6E8H6</accession>
<keyword evidence="2" id="KW-1185">Reference proteome</keyword>
<reference evidence="1 2" key="1">
    <citation type="submission" date="2021-06" db="EMBL/GenBank/DDBJ databases">
        <authorList>
            <person name="Sun Q."/>
            <person name="Li D."/>
        </authorList>
    </citation>
    <scope>NUCLEOTIDE SEQUENCE [LARGE SCALE GENOMIC DNA]</scope>
    <source>
        <strain evidence="1 2">MSJ-40</strain>
    </source>
</reference>
<keyword evidence="1" id="KW-0489">Methyltransferase</keyword>
<dbReference type="EMBL" id="JAHLPM010000012">
    <property type="protein sequence ID" value="MBU5439217.1"/>
    <property type="molecule type" value="Genomic_DNA"/>
</dbReference>
<organism evidence="1 2">
    <name type="scientific">Tissierella simiarum</name>
    <dbReference type="NCBI Taxonomy" id="2841534"/>
    <lineage>
        <taxon>Bacteria</taxon>
        <taxon>Bacillati</taxon>
        <taxon>Bacillota</taxon>
        <taxon>Tissierellia</taxon>
        <taxon>Tissierellales</taxon>
        <taxon>Tissierellaceae</taxon>
        <taxon>Tissierella</taxon>
    </lineage>
</organism>
<dbReference type="PANTHER" id="PTHR43861:SF1">
    <property type="entry name" value="TRANS-ACONITATE 2-METHYLTRANSFERASE"/>
    <property type="match status" value="1"/>
</dbReference>
<dbReference type="GO" id="GO:0032259">
    <property type="term" value="P:methylation"/>
    <property type="evidence" value="ECO:0007669"/>
    <property type="project" value="UniProtKB-KW"/>
</dbReference>
<sequence>MDKVDTYLENTMDENLMINKQSWDLASKRFFGRAALPDYGPYVPSEDKLNLFGDLSGLKVLDIGCGSGHSMKYMYSKQVKEIWGLDLSREQIETAKQVVGINLDGKLFESPMEENPGIPLNYFDIIYSIYALGWTLDLPKTLDNIYSYLKPGGTFIFSWEHPIHSRLTYYDKSLIFTKPYHDETATLHEAWKPTPAVYHHRKLSTYINALINSGFFIEKVIDDIELPRESGQGKPEMWYSEYKASYYPATFIIKCRKGK</sequence>
<keyword evidence="1" id="KW-0808">Transferase</keyword>
<dbReference type="GO" id="GO:0008168">
    <property type="term" value="F:methyltransferase activity"/>
    <property type="evidence" value="ECO:0007669"/>
    <property type="project" value="UniProtKB-KW"/>
</dbReference>
<protein>
    <submittedName>
        <fullName evidence="1">Class I SAM-dependent methyltransferase</fullName>
    </submittedName>
</protein>
<dbReference type="RefSeq" id="WP_216520915.1">
    <property type="nucleotide sequence ID" value="NZ_JAHLPM010000012.1"/>
</dbReference>
<evidence type="ECO:0000313" key="1">
    <source>
        <dbReference type="EMBL" id="MBU5439217.1"/>
    </source>
</evidence>
<dbReference type="PANTHER" id="PTHR43861">
    <property type="entry name" value="TRANS-ACONITATE 2-METHYLTRANSFERASE-RELATED"/>
    <property type="match status" value="1"/>
</dbReference>
<evidence type="ECO:0000313" key="2">
    <source>
        <dbReference type="Proteomes" id="UP000749471"/>
    </source>
</evidence>
<dbReference type="Pfam" id="PF13489">
    <property type="entry name" value="Methyltransf_23"/>
    <property type="match status" value="1"/>
</dbReference>
<name>A0ABS6E8H6_9FIRM</name>